<organism evidence="2 3">
    <name type="scientific">Botrytis tulipae</name>
    <dbReference type="NCBI Taxonomy" id="87230"/>
    <lineage>
        <taxon>Eukaryota</taxon>
        <taxon>Fungi</taxon>
        <taxon>Dikarya</taxon>
        <taxon>Ascomycota</taxon>
        <taxon>Pezizomycotina</taxon>
        <taxon>Leotiomycetes</taxon>
        <taxon>Helotiales</taxon>
        <taxon>Sclerotiniaceae</taxon>
        <taxon>Botrytis</taxon>
    </lineage>
</organism>
<evidence type="ECO:0000256" key="1">
    <source>
        <dbReference type="SAM" id="MobiDB-lite"/>
    </source>
</evidence>
<reference evidence="2 3" key="1">
    <citation type="submission" date="2017-12" db="EMBL/GenBank/DDBJ databases">
        <title>Comparative genomics of Botrytis spp.</title>
        <authorList>
            <person name="Valero-Jimenez C.A."/>
            <person name="Tapia P."/>
            <person name="Veloso J."/>
            <person name="Silva-Moreno E."/>
            <person name="Staats M."/>
            <person name="Valdes J.H."/>
            <person name="Van Kan J.A.L."/>
        </authorList>
    </citation>
    <scope>NUCLEOTIDE SEQUENCE [LARGE SCALE GENOMIC DNA]</scope>
    <source>
        <strain evidence="2 3">Bt9001</strain>
    </source>
</reference>
<protein>
    <submittedName>
        <fullName evidence="2">Uncharacterized protein</fullName>
    </submittedName>
</protein>
<evidence type="ECO:0000313" key="3">
    <source>
        <dbReference type="Proteomes" id="UP000297777"/>
    </source>
</evidence>
<comment type="caution">
    <text evidence="2">The sequence shown here is derived from an EMBL/GenBank/DDBJ whole genome shotgun (WGS) entry which is preliminary data.</text>
</comment>
<dbReference type="Proteomes" id="UP000297777">
    <property type="component" value="Unassembled WGS sequence"/>
</dbReference>
<feature type="compositionally biased region" description="Basic and acidic residues" evidence="1">
    <location>
        <begin position="244"/>
        <end position="257"/>
    </location>
</feature>
<gene>
    <name evidence="2" type="ORF">BTUL_0057g00530</name>
</gene>
<name>A0A4Z1EP96_9HELO</name>
<dbReference type="OrthoDB" id="10365231at2759"/>
<proteinExistence type="predicted"/>
<feature type="region of interest" description="Disordered" evidence="1">
    <location>
        <begin position="242"/>
        <end position="310"/>
    </location>
</feature>
<dbReference type="EMBL" id="PQXH01000057">
    <property type="protein sequence ID" value="TGO14186.1"/>
    <property type="molecule type" value="Genomic_DNA"/>
</dbReference>
<accession>A0A4Z1EP96</accession>
<keyword evidence="3" id="KW-1185">Reference proteome</keyword>
<feature type="compositionally biased region" description="Basic and acidic residues" evidence="1">
    <location>
        <begin position="276"/>
        <end position="288"/>
    </location>
</feature>
<evidence type="ECO:0000313" key="2">
    <source>
        <dbReference type="EMBL" id="TGO14186.1"/>
    </source>
</evidence>
<sequence>MPGRTFEYFTRKPIFQGYTPEGAYILRYEHKNYVFNGYIEKGKFVEAANVAFDHADYVKGLRSGRDKVYDSAAHFIIARIGVHITNSYNQEDGHVNKKADKTMHLTMTAISSNEQGREADRMYGATGHIPTINDPIKDHKGRTIDNYIYNPRHKDPDTREPLPWSWFPAEKLKPKNRNALVASIDMLKTSRTPSPEQKTAAPTKPAPIPLTSPWGSGKGKAVDPAVNQITKTLAESSIQGAVREATHAGGDSERGRTEATQGGGKPRSRSSSQKPKPTEKRYDSDGKHNPHGKYVKKNGDNDNLAQMKEG</sequence>
<feature type="region of interest" description="Disordered" evidence="1">
    <location>
        <begin position="188"/>
        <end position="222"/>
    </location>
</feature>
<dbReference type="AlphaFoldDB" id="A0A4Z1EP96"/>